<dbReference type="AlphaFoldDB" id="W2HVE3"/>
<gene>
    <name evidence="2" type="ORF">L916_20398</name>
</gene>
<feature type="region of interest" description="Disordered" evidence="1">
    <location>
        <begin position="91"/>
        <end position="139"/>
    </location>
</feature>
<evidence type="ECO:0000256" key="1">
    <source>
        <dbReference type="SAM" id="MobiDB-lite"/>
    </source>
</evidence>
<name>W2HVE3_PHYNI</name>
<protein>
    <submittedName>
        <fullName evidence="2">Uncharacterized protein</fullName>
    </submittedName>
</protein>
<accession>W2HVE3</accession>
<dbReference type="EMBL" id="KI676416">
    <property type="protein sequence ID" value="ETL25811.1"/>
    <property type="molecule type" value="Genomic_DNA"/>
</dbReference>
<organism evidence="2">
    <name type="scientific">Phytophthora nicotianae</name>
    <name type="common">Potato buckeye rot agent</name>
    <name type="synonym">Phytophthora parasitica</name>
    <dbReference type="NCBI Taxonomy" id="4792"/>
    <lineage>
        <taxon>Eukaryota</taxon>
        <taxon>Sar</taxon>
        <taxon>Stramenopiles</taxon>
        <taxon>Oomycota</taxon>
        <taxon>Peronosporomycetes</taxon>
        <taxon>Peronosporales</taxon>
        <taxon>Peronosporaceae</taxon>
        <taxon>Phytophthora</taxon>
    </lineage>
</organism>
<feature type="compositionally biased region" description="Basic and acidic residues" evidence="1">
    <location>
        <begin position="144"/>
        <end position="155"/>
    </location>
</feature>
<evidence type="ECO:0000313" key="2">
    <source>
        <dbReference type="EMBL" id="ETL25811.1"/>
    </source>
</evidence>
<dbReference type="Proteomes" id="UP000053864">
    <property type="component" value="Unassembled WGS sequence"/>
</dbReference>
<proteinExistence type="predicted"/>
<feature type="compositionally biased region" description="Basic and acidic residues" evidence="1">
    <location>
        <begin position="113"/>
        <end position="125"/>
    </location>
</feature>
<sequence>MMEVYVPFSALRRSAKEALCNKLQHLTDSENVKVCCCALESRPFWSLFAVPDSIAFPRKRLFHRQPNAVDAVQVLRGQKLQCGVMTAQGRRALGTQDEPAGREVGPSQPLLHAETKKKWAHKSVEMRPSQSTCKGSDDCKDLMTAESKDEEDRRSYCLSGGAE</sequence>
<reference evidence="2" key="1">
    <citation type="submission" date="2013-11" db="EMBL/GenBank/DDBJ databases">
        <title>The Genome Sequence of Phytophthora parasitica CJ05E6.</title>
        <authorList>
            <consortium name="The Broad Institute Genomics Platform"/>
            <person name="Russ C."/>
            <person name="Tyler B."/>
            <person name="Panabieres F."/>
            <person name="Shan W."/>
            <person name="Tripathy S."/>
            <person name="Grunwald N."/>
            <person name="Machado M."/>
            <person name="Johnson C.S."/>
            <person name="Arredondo F."/>
            <person name="Hong C."/>
            <person name="Coffey M."/>
            <person name="Young S.K."/>
            <person name="Zeng Q."/>
            <person name="Gargeya S."/>
            <person name="Fitzgerald M."/>
            <person name="Abouelleil A."/>
            <person name="Alvarado L."/>
            <person name="Chapman S.B."/>
            <person name="Gainer-Dewar J."/>
            <person name="Goldberg J."/>
            <person name="Griggs A."/>
            <person name="Gujja S."/>
            <person name="Hansen M."/>
            <person name="Howarth C."/>
            <person name="Imamovic A."/>
            <person name="Ireland A."/>
            <person name="Larimer J."/>
            <person name="McCowan C."/>
            <person name="Murphy C."/>
            <person name="Pearson M."/>
            <person name="Poon T.W."/>
            <person name="Priest M."/>
            <person name="Roberts A."/>
            <person name="Saif S."/>
            <person name="Shea T."/>
            <person name="Sykes S."/>
            <person name="Wortman J."/>
            <person name="Nusbaum C."/>
            <person name="Birren B."/>
        </authorList>
    </citation>
    <scope>NUCLEOTIDE SEQUENCE [LARGE SCALE GENOMIC DNA]</scope>
    <source>
        <strain evidence="2">CJ05E6</strain>
    </source>
</reference>
<feature type="region of interest" description="Disordered" evidence="1">
    <location>
        <begin position="144"/>
        <end position="163"/>
    </location>
</feature>